<gene>
    <name evidence="5" type="ORF">GCM10023321_05830</name>
</gene>
<dbReference type="InterPro" id="IPR051687">
    <property type="entry name" value="Peroxisomal_Beta-Oxidation"/>
</dbReference>
<reference evidence="6" key="1">
    <citation type="journal article" date="2019" name="Int. J. Syst. Evol. Microbiol.">
        <title>The Global Catalogue of Microorganisms (GCM) 10K type strain sequencing project: providing services to taxonomists for standard genome sequencing and annotation.</title>
        <authorList>
            <consortium name="The Broad Institute Genomics Platform"/>
            <consortium name="The Broad Institute Genome Sequencing Center for Infectious Disease"/>
            <person name="Wu L."/>
            <person name="Ma J."/>
        </authorList>
    </citation>
    <scope>NUCLEOTIDE SEQUENCE [LARGE SCALE GENOMIC DNA]</scope>
    <source>
        <strain evidence="6">JCM 18303</strain>
    </source>
</reference>
<evidence type="ECO:0000259" key="4">
    <source>
        <dbReference type="SMART" id="SM00822"/>
    </source>
</evidence>
<name>A0ABP9PGT6_9PSEU</name>
<dbReference type="InterPro" id="IPR057326">
    <property type="entry name" value="KR_dom"/>
</dbReference>
<dbReference type="InterPro" id="IPR020904">
    <property type="entry name" value="Sc_DH/Rdtase_CS"/>
</dbReference>
<sequence>MGSLDGLVAVVTGGGRGIGREHALLFAAEGAKVVVNDLGGGGDGTGATAGPAQEVADEIVKNGGQAVASPHNVADEAGAQGIVDTAVEAFGKLDILVNNAGVLRDNVLVNVTPEDWDVVVAVSLRGTYLVTRAAAKHWRERSKAGDQPTASVINTTSESGLFANPAQANYAAAKSGVSTFTQVIAKELKRYGVRANAIAPRARTRLTEVIGGKVVEQIQPKEGKFDAWHPANVAPFVAYLASPGCPLTGESFVVGGGRVHRVRPWQLDDNWQLKTDGRWSVDELTKAVDELGPPERVKGLGE</sequence>
<dbReference type="SMART" id="SM00822">
    <property type="entry name" value="PKS_KR"/>
    <property type="match status" value="1"/>
</dbReference>
<dbReference type="PRINTS" id="PR00080">
    <property type="entry name" value="SDRFAMILY"/>
</dbReference>
<dbReference type="RefSeq" id="WP_185058820.1">
    <property type="nucleotide sequence ID" value="NZ_BAABJP010000001.1"/>
</dbReference>
<dbReference type="Gene3D" id="3.40.50.720">
    <property type="entry name" value="NAD(P)-binding Rossmann-like Domain"/>
    <property type="match status" value="1"/>
</dbReference>
<dbReference type="PROSITE" id="PS00061">
    <property type="entry name" value="ADH_SHORT"/>
    <property type="match status" value="1"/>
</dbReference>
<protein>
    <submittedName>
        <fullName evidence="5">SDR family oxidoreductase</fullName>
    </submittedName>
</protein>
<keyword evidence="2" id="KW-0560">Oxidoreductase</keyword>
<proteinExistence type="inferred from homology"/>
<evidence type="ECO:0000313" key="6">
    <source>
        <dbReference type="Proteomes" id="UP001428817"/>
    </source>
</evidence>
<comment type="caution">
    <text evidence="5">The sequence shown here is derived from an EMBL/GenBank/DDBJ whole genome shotgun (WGS) entry which is preliminary data.</text>
</comment>
<evidence type="ECO:0000256" key="3">
    <source>
        <dbReference type="RuleBase" id="RU000363"/>
    </source>
</evidence>
<dbReference type="InterPro" id="IPR002347">
    <property type="entry name" value="SDR_fam"/>
</dbReference>
<feature type="domain" description="Ketoreductase" evidence="4">
    <location>
        <begin position="7"/>
        <end position="213"/>
    </location>
</feature>
<accession>A0ABP9PGT6</accession>
<dbReference type="Proteomes" id="UP001428817">
    <property type="component" value="Unassembled WGS sequence"/>
</dbReference>
<evidence type="ECO:0000313" key="5">
    <source>
        <dbReference type="EMBL" id="GAA5146414.1"/>
    </source>
</evidence>
<evidence type="ECO:0000256" key="2">
    <source>
        <dbReference type="ARBA" id="ARBA00023002"/>
    </source>
</evidence>
<dbReference type="PANTHER" id="PTHR45024">
    <property type="entry name" value="DEHYDROGENASES, SHORT CHAIN"/>
    <property type="match status" value="1"/>
</dbReference>
<dbReference type="InterPro" id="IPR036291">
    <property type="entry name" value="NAD(P)-bd_dom_sf"/>
</dbReference>
<dbReference type="Pfam" id="PF00106">
    <property type="entry name" value="adh_short"/>
    <property type="match status" value="1"/>
</dbReference>
<dbReference type="PRINTS" id="PR00081">
    <property type="entry name" value="GDHRDH"/>
</dbReference>
<evidence type="ECO:0000256" key="1">
    <source>
        <dbReference type="ARBA" id="ARBA00006484"/>
    </source>
</evidence>
<organism evidence="5 6">
    <name type="scientific">Pseudonocardia eucalypti</name>
    <dbReference type="NCBI Taxonomy" id="648755"/>
    <lineage>
        <taxon>Bacteria</taxon>
        <taxon>Bacillati</taxon>
        <taxon>Actinomycetota</taxon>
        <taxon>Actinomycetes</taxon>
        <taxon>Pseudonocardiales</taxon>
        <taxon>Pseudonocardiaceae</taxon>
        <taxon>Pseudonocardia</taxon>
    </lineage>
</organism>
<dbReference type="PANTHER" id="PTHR45024:SF2">
    <property type="entry name" value="SCP2 DOMAIN-CONTAINING PROTEIN"/>
    <property type="match status" value="1"/>
</dbReference>
<comment type="similarity">
    <text evidence="1 3">Belongs to the short-chain dehydrogenases/reductases (SDR) family.</text>
</comment>
<dbReference type="EMBL" id="BAABJP010000001">
    <property type="protein sequence ID" value="GAA5146414.1"/>
    <property type="molecule type" value="Genomic_DNA"/>
</dbReference>
<keyword evidence="6" id="KW-1185">Reference proteome</keyword>
<dbReference type="SUPFAM" id="SSF51735">
    <property type="entry name" value="NAD(P)-binding Rossmann-fold domains"/>
    <property type="match status" value="1"/>
</dbReference>